<dbReference type="GO" id="GO:0005524">
    <property type="term" value="F:ATP binding"/>
    <property type="evidence" value="ECO:0007669"/>
    <property type="project" value="UniProtKB-KW"/>
</dbReference>
<organism evidence="12 13">
    <name type="scientific">Floridaenema fluviatile BLCC-F154</name>
    <dbReference type="NCBI Taxonomy" id="3153640"/>
    <lineage>
        <taxon>Bacteria</taxon>
        <taxon>Bacillati</taxon>
        <taxon>Cyanobacteriota</taxon>
        <taxon>Cyanophyceae</taxon>
        <taxon>Oscillatoriophycideae</taxon>
        <taxon>Aerosakkonematales</taxon>
        <taxon>Aerosakkonemataceae</taxon>
        <taxon>Floridanema</taxon>
        <taxon>Floridanema fluviatile</taxon>
    </lineage>
</organism>
<dbReference type="Proteomes" id="UP001576776">
    <property type="component" value="Unassembled WGS sequence"/>
</dbReference>
<dbReference type="InterPro" id="IPR003660">
    <property type="entry name" value="HAMP_dom"/>
</dbReference>
<evidence type="ECO:0000259" key="10">
    <source>
        <dbReference type="PROSITE" id="PS50109"/>
    </source>
</evidence>
<keyword evidence="8" id="KW-0175">Coiled coil</keyword>
<keyword evidence="5" id="KW-0808">Transferase</keyword>
<evidence type="ECO:0000256" key="7">
    <source>
        <dbReference type="ARBA" id="ARBA00023012"/>
    </source>
</evidence>
<dbReference type="Gene3D" id="3.30.565.10">
    <property type="entry name" value="Histidine kinase-like ATPase, C-terminal domain"/>
    <property type="match status" value="1"/>
</dbReference>
<dbReference type="InterPro" id="IPR004358">
    <property type="entry name" value="Sig_transdc_His_kin-like_C"/>
</dbReference>
<dbReference type="PROSITE" id="PS50109">
    <property type="entry name" value="HIS_KIN"/>
    <property type="match status" value="1"/>
</dbReference>
<dbReference type="CDD" id="cd00082">
    <property type="entry name" value="HisKA"/>
    <property type="match status" value="1"/>
</dbReference>
<evidence type="ECO:0000256" key="6">
    <source>
        <dbReference type="ARBA" id="ARBA00022777"/>
    </source>
</evidence>
<dbReference type="PROSITE" id="PS50885">
    <property type="entry name" value="HAMP"/>
    <property type="match status" value="1"/>
</dbReference>
<dbReference type="CDD" id="cd06225">
    <property type="entry name" value="HAMP"/>
    <property type="match status" value="1"/>
</dbReference>
<dbReference type="InterPro" id="IPR005467">
    <property type="entry name" value="His_kinase_dom"/>
</dbReference>
<evidence type="ECO:0000313" key="13">
    <source>
        <dbReference type="Proteomes" id="UP001576776"/>
    </source>
</evidence>
<keyword evidence="13" id="KW-1185">Reference proteome</keyword>
<accession>A0ABV4YJ33</accession>
<dbReference type="InterPro" id="IPR003594">
    <property type="entry name" value="HATPase_dom"/>
</dbReference>
<dbReference type="Gene3D" id="6.10.340.10">
    <property type="match status" value="1"/>
</dbReference>
<proteinExistence type="predicted"/>
<dbReference type="SMART" id="SM00387">
    <property type="entry name" value="HATPase_c"/>
    <property type="match status" value="1"/>
</dbReference>
<dbReference type="PROSITE" id="PS51257">
    <property type="entry name" value="PROKAR_LIPOPROTEIN"/>
    <property type="match status" value="1"/>
</dbReference>
<dbReference type="InterPro" id="IPR036890">
    <property type="entry name" value="HATPase_C_sf"/>
</dbReference>
<keyword evidence="7" id="KW-0902">Two-component regulatory system</keyword>
<dbReference type="EC" id="2.7.13.3" evidence="3"/>
<comment type="caution">
    <text evidence="12">The sequence shown here is derived from an EMBL/GenBank/DDBJ whole genome shotgun (WGS) entry which is preliminary data.</text>
</comment>
<feature type="transmembrane region" description="Helical" evidence="9">
    <location>
        <begin position="203"/>
        <end position="221"/>
    </location>
</feature>
<reference evidence="12 13" key="1">
    <citation type="submission" date="2024-09" db="EMBL/GenBank/DDBJ databases">
        <title>Floridaenema gen nov. (Aerosakkonemataceae, Aerosakkonematales ord. nov., Cyanobacteria) from benthic tropical and subtropical fresh waters, with the description of four new species.</title>
        <authorList>
            <person name="Moretto J.A."/>
            <person name="Berthold D.E."/>
            <person name="Lefler F.W."/>
            <person name="Huang I.-S."/>
            <person name="Laughinghouse H. IV."/>
        </authorList>
    </citation>
    <scope>NUCLEOTIDE SEQUENCE [LARGE SCALE GENOMIC DNA]</scope>
    <source>
        <strain evidence="12 13">BLCC-F154</strain>
    </source>
</reference>
<dbReference type="Pfam" id="PF02518">
    <property type="entry name" value="HATPase_c"/>
    <property type="match status" value="1"/>
</dbReference>
<evidence type="ECO:0000256" key="5">
    <source>
        <dbReference type="ARBA" id="ARBA00022679"/>
    </source>
</evidence>
<evidence type="ECO:0000313" key="12">
    <source>
        <dbReference type="EMBL" id="MFB2938098.1"/>
    </source>
</evidence>
<evidence type="ECO:0000256" key="9">
    <source>
        <dbReference type="SAM" id="Phobius"/>
    </source>
</evidence>
<dbReference type="Gene3D" id="1.10.287.130">
    <property type="match status" value="1"/>
</dbReference>
<keyword evidence="9" id="KW-1133">Transmembrane helix</keyword>
<comment type="subcellular location">
    <subcellularLocation>
        <location evidence="2">Membrane</location>
    </subcellularLocation>
</comment>
<evidence type="ECO:0000256" key="3">
    <source>
        <dbReference type="ARBA" id="ARBA00012438"/>
    </source>
</evidence>
<evidence type="ECO:0000256" key="2">
    <source>
        <dbReference type="ARBA" id="ARBA00004370"/>
    </source>
</evidence>
<dbReference type="SUPFAM" id="SSF47384">
    <property type="entry name" value="Homodimeric domain of signal transducing histidine kinase"/>
    <property type="match status" value="1"/>
</dbReference>
<dbReference type="SMART" id="SM00304">
    <property type="entry name" value="HAMP"/>
    <property type="match status" value="1"/>
</dbReference>
<keyword evidence="9" id="KW-0472">Membrane</keyword>
<dbReference type="PRINTS" id="PR00344">
    <property type="entry name" value="BCTRLSENSOR"/>
</dbReference>
<sequence>MKKLLKPSSNFARRMKYLFFPLRLTIPAILLFMGCIAGSFSYQQQVFLTRKQVEEQLTQHAKLTATSTAQLLEYLYRRTDIQNSQSEGVTLLIGRLSGDRNLKFALFCNEQNLISNASDYKLKNQYLNNTLWADLVPVIEQVRTNQAGEIVVTQDRQSITAIHPVVFPPPEGKLRSDRIGAIVLDYDLTEAEQLAIANATNQSLQMIGILLILCVLVGFILDKIITQRARRLVLASNQLAQGNFNVRVNLLGADELVQIAQSFNYMAAEIQHNTEVLQKSEQQLKTKTEELENTLQELSQTQTQLIQQEKMSSLGHLVAGVAHEINNPVNFIHGNLTHLEIYFQDLLSLVKLCQKCCPKALPEIEATAEEIELNFLQEDLPKILNSMKVGTKRIREIVLSLRNFSRMDEAELKQVDIHEGIESTLLILQHRLKATAERPEITIIRNYGNLPEVECYSGQFNQVLMNILANAIDALEEKKDSCSQIKISTSVVDSHWVKIAIADNGPGIPAEIQSKIFNPFFTTKPVGKGTGLGMSISYQIITEKHNGKLECFSTPGSGTEFVILIPKKHLSCSLK</sequence>
<dbReference type="InterPro" id="IPR003661">
    <property type="entry name" value="HisK_dim/P_dom"/>
</dbReference>
<name>A0ABV4YJ33_9CYAN</name>
<dbReference type="EMBL" id="JBHFNS010000084">
    <property type="protein sequence ID" value="MFB2938098.1"/>
    <property type="molecule type" value="Genomic_DNA"/>
</dbReference>
<dbReference type="SUPFAM" id="SSF55874">
    <property type="entry name" value="ATPase domain of HSP90 chaperone/DNA topoisomerase II/histidine kinase"/>
    <property type="match status" value="1"/>
</dbReference>
<dbReference type="Pfam" id="PF00672">
    <property type="entry name" value="HAMP"/>
    <property type="match status" value="1"/>
</dbReference>
<feature type="domain" description="Histidine kinase" evidence="10">
    <location>
        <begin position="320"/>
        <end position="569"/>
    </location>
</feature>
<keyword evidence="6" id="KW-0418">Kinase</keyword>
<keyword evidence="4" id="KW-0597">Phosphoprotein</keyword>
<evidence type="ECO:0000256" key="8">
    <source>
        <dbReference type="SAM" id="Coils"/>
    </source>
</evidence>
<dbReference type="InterPro" id="IPR036097">
    <property type="entry name" value="HisK_dim/P_sf"/>
</dbReference>
<evidence type="ECO:0000256" key="1">
    <source>
        <dbReference type="ARBA" id="ARBA00000085"/>
    </source>
</evidence>
<keyword evidence="9" id="KW-0812">Transmembrane</keyword>
<evidence type="ECO:0000259" key="11">
    <source>
        <dbReference type="PROSITE" id="PS50885"/>
    </source>
</evidence>
<feature type="transmembrane region" description="Helical" evidence="9">
    <location>
        <begin position="20"/>
        <end position="42"/>
    </location>
</feature>
<gene>
    <name evidence="12" type="ORF">ACE1B6_22855</name>
</gene>
<feature type="domain" description="HAMP" evidence="11">
    <location>
        <begin position="223"/>
        <end position="275"/>
    </location>
</feature>
<protein>
    <recommendedName>
        <fullName evidence="3">histidine kinase</fullName>
        <ecNumber evidence="3">2.7.13.3</ecNumber>
    </recommendedName>
</protein>
<dbReference type="SUPFAM" id="SSF158472">
    <property type="entry name" value="HAMP domain-like"/>
    <property type="match status" value="1"/>
</dbReference>
<evidence type="ECO:0000256" key="4">
    <source>
        <dbReference type="ARBA" id="ARBA00022553"/>
    </source>
</evidence>
<comment type="catalytic activity">
    <reaction evidence="1">
        <text>ATP + protein L-histidine = ADP + protein N-phospho-L-histidine.</text>
        <dbReference type="EC" id="2.7.13.3"/>
    </reaction>
</comment>
<dbReference type="PANTHER" id="PTHR43065:SF50">
    <property type="entry name" value="HISTIDINE KINASE"/>
    <property type="match status" value="1"/>
</dbReference>
<dbReference type="RefSeq" id="WP_413259583.1">
    <property type="nucleotide sequence ID" value="NZ_JBHFNS010000084.1"/>
</dbReference>
<keyword evidence="12" id="KW-0067">ATP-binding</keyword>
<dbReference type="PANTHER" id="PTHR43065">
    <property type="entry name" value="SENSOR HISTIDINE KINASE"/>
    <property type="match status" value="1"/>
</dbReference>
<feature type="coiled-coil region" evidence="8">
    <location>
        <begin position="277"/>
        <end position="311"/>
    </location>
</feature>
<keyword evidence="12" id="KW-0547">Nucleotide-binding</keyword>